<keyword evidence="3" id="KW-1185">Reference proteome</keyword>
<reference evidence="2" key="1">
    <citation type="submission" date="2021-02" db="EMBL/GenBank/DDBJ databases">
        <title>Genome sequence Cadophora malorum strain M34.</title>
        <authorList>
            <person name="Stefanovic E."/>
            <person name="Vu D."/>
            <person name="Scully C."/>
            <person name="Dijksterhuis J."/>
            <person name="Roader J."/>
            <person name="Houbraken J."/>
        </authorList>
    </citation>
    <scope>NUCLEOTIDE SEQUENCE</scope>
    <source>
        <strain evidence="2">M34</strain>
    </source>
</reference>
<evidence type="ECO:0000313" key="3">
    <source>
        <dbReference type="Proteomes" id="UP000664132"/>
    </source>
</evidence>
<comment type="caution">
    <text evidence="2">The sequence shown here is derived from an EMBL/GenBank/DDBJ whole genome shotgun (WGS) entry which is preliminary data.</text>
</comment>
<evidence type="ECO:0000256" key="1">
    <source>
        <dbReference type="SAM" id="MobiDB-lite"/>
    </source>
</evidence>
<feature type="region of interest" description="Disordered" evidence="1">
    <location>
        <begin position="19"/>
        <end position="56"/>
    </location>
</feature>
<gene>
    <name evidence="2" type="ORF">IFR04_004908</name>
</gene>
<sequence length="146" mass="15809">MAPAEFSIRLQVGITGGFAPPSPSAIHTITRLSSSPTMDVASQQKPPGSHDLQPLPTKTLSVHAHNEQIDQIYNILKGLPVEEPPGSEDIYGLDTGVTWMGDRLEWSNGGPEGCGSDFSDVQVGKEEKDRFQKVVKLILEIVKTSE</sequence>
<accession>A0A8H8BRP7</accession>
<organism evidence="2 3">
    <name type="scientific">Cadophora malorum</name>
    <dbReference type="NCBI Taxonomy" id="108018"/>
    <lineage>
        <taxon>Eukaryota</taxon>
        <taxon>Fungi</taxon>
        <taxon>Dikarya</taxon>
        <taxon>Ascomycota</taxon>
        <taxon>Pezizomycotina</taxon>
        <taxon>Leotiomycetes</taxon>
        <taxon>Helotiales</taxon>
        <taxon>Ploettnerulaceae</taxon>
        <taxon>Cadophora</taxon>
    </lineage>
</organism>
<proteinExistence type="predicted"/>
<dbReference type="Proteomes" id="UP000664132">
    <property type="component" value="Unassembled WGS sequence"/>
</dbReference>
<protein>
    <submittedName>
        <fullName evidence="2">Uncharacterized protein</fullName>
    </submittedName>
</protein>
<evidence type="ECO:0000313" key="2">
    <source>
        <dbReference type="EMBL" id="KAG4421929.1"/>
    </source>
</evidence>
<name>A0A8H8BRP7_9HELO</name>
<dbReference type="OrthoDB" id="5366606at2759"/>
<dbReference type="AlphaFoldDB" id="A0A8H8BRP7"/>
<feature type="compositionally biased region" description="Polar residues" evidence="1">
    <location>
        <begin position="25"/>
        <end position="46"/>
    </location>
</feature>
<dbReference type="EMBL" id="JAFJYH010000057">
    <property type="protein sequence ID" value="KAG4421929.1"/>
    <property type="molecule type" value="Genomic_DNA"/>
</dbReference>